<evidence type="ECO:0000256" key="2">
    <source>
        <dbReference type="ARBA" id="ARBA00023125"/>
    </source>
</evidence>
<dbReference type="OrthoDB" id="9802944at2"/>
<dbReference type="Pfam" id="PF09278">
    <property type="entry name" value="MerR-DNA-bind"/>
    <property type="match status" value="1"/>
</dbReference>
<gene>
    <name evidence="5" type="ORF">B0F88_10484</name>
</gene>
<dbReference type="SMART" id="SM00422">
    <property type="entry name" value="HTH_MERR"/>
    <property type="match status" value="1"/>
</dbReference>
<evidence type="ECO:0000259" key="4">
    <source>
        <dbReference type="PROSITE" id="PS50937"/>
    </source>
</evidence>
<dbReference type="Proteomes" id="UP000238071">
    <property type="component" value="Unassembled WGS sequence"/>
</dbReference>
<dbReference type="Pfam" id="PF00376">
    <property type="entry name" value="MerR"/>
    <property type="match status" value="1"/>
</dbReference>
<evidence type="ECO:0000313" key="5">
    <source>
        <dbReference type="EMBL" id="PPK72292.1"/>
    </source>
</evidence>
<evidence type="ECO:0000313" key="6">
    <source>
        <dbReference type="Proteomes" id="UP000238071"/>
    </source>
</evidence>
<dbReference type="InterPro" id="IPR000551">
    <property type="entry name" value="MerR-type_HTH_dom"/>
</dbReference>
<accession>A0A2S6H476</accession>
<dbReference type="InterPro" id="IPR015358">
    <property type="entry name" value="Tscrpt_reg_MerR_DNA-bd"/>
</dbReference>
<comment type="caution">
    <text evidence="5">The sequence shown here is derived from an EMBL/GenBank/DDBJ whole genome shotgun (WGS) entry which is preliminary data.</text>
</comment>
<keyword evidence="6" id="KW-1185">Reference proteome</keyword>
<dbReference type="PRINTS" id="PR00040">
    <property type="entry name" value="HTHMERR"/>
</dbReference>
<keyword evidence="3" id="KW-0804">Transcription</keyword>
<dbReference type="GO" id="GO:0003677">
    <property type="term" value="F:DNA binding"/>
    <property type="evidence" value="ECO:0007669"/>
    <property type="project" value="UniProtKB-KW"/>
</dbReference>
<evidence type="ECO:0000256" key="1">
    <source>
        <dbReference type="ARBA" id="ARBA00023015"/>
    </source>
</evidence>
<dbReference type="Gene3D" id="1.10.1660.10">
    <property type="match status" value="1"/>
</dbReference>
<keyword evidence="2 5" id="KW-0238">DNA-binding</keyword>
<dbReference type="CDD" id="cd04781">
    <property type="entry name" value="HTH_MerR-like_sg6"/>
    <property type="match status" value="1"/>
</dbReference>
<dbReference type="RefSeq" id="WP_104423091.1">
    <property type="nucleotide sequence ID" value="NZ_PTIY01000004.1"/>
</dbReference>
<dbReference type="PANTHER" id="PTHR30204">
    <property type="entry name" value="REDOX-CYCLING DRUG-SENSING TRANSCRIPTIONAL ACTIVATOR SOXR"/>
    <property type="match status" value="1"/>
</dbReference>
<dbReference type="PANTHER" id="PTHR30204:SF97">
    <property type="entry name" value="MERR FAMILY REGULATORY PROTEIN"/>
    <property type="match status" value="1"/>
</dbReference>
<reference evidence="5 6" key="1">
    <citation type="submission" date="2018-02" db="EMBL/GenBank/DDBJ databases">
        <title>Subsurface microbial communities from deep shales in Ohio and West Virginia, USA.</title>
        <authorList>
            <person name="Wrighton K."/>
        </authorList>
    </citation>
    <scope>NUCLEOTIDE SEQUENCE [LARGE SCALE GENOMIC DNA]</scope>
    <source>
        <strain evidence="5 6">OWC-G53F</strain>
    </source>
</reference>
<name>A0A2S6H476_9GAMM</name>
<organism evidence="5 6">
    <name type="scientific">Methylobacter tundripaludum</name>
    <dbReference type="NCBI Taxonomy" id="173365"/>
    <lineage>
        <taxon>Bacteria</taxon>
        <taxon>Pseudomonadati</taxon>
        <taxon>Pseudomonadota</taxon>
        <taxon>Gammaproteobacteria</taxon>
        <taxon>Methylococcales</taxon>
        <taxon>Methylococcaceae</taxon>
        <taxon>Methylobacter</taxon>
    </lineage>
</organism>
<proteinExistence type="predicted"/>
<dbReference type="GO" id="GO:0003700">
    <property type="term" value="F:DNA-binding transcription factor activity"/>
    <property type="evidence" value="ECO:0007669"/>
    <property type="project" value="InterPro"/>
</dbReference>
<sequence length="144" mass="16089">MDIAEVAKASGLPASTLRFYEEKGLIQSNGRFGLRRLFSANVIERLALISLGRSAGFSLDEIGEMFTPEGPDINRTLLLAKADELDSKIKALTSMRDGLRHSAACNAPNHFECPKFLRLLRVAGKNRFRQANIKLKRKVRTYLP</sequence>
<dbReference type="InterPro" id="IPR047057">
    <property type="entry name" value="MerR_fam"/>
</dbReference>
<dbReference type="InterPro" id="IPR009061">
    <property type="entry name" value="DNA-bd_dom_put_sf"/>
</dbReference>
<dbReference type="PROSITE" id="PS50937">
    <property type="entry name" value="HTH_MERR_2"/>
    <property type="match status" value="1"/>
</dbReference>
<dbReference type="AlphaFoldDB" id="A0A2S6H476"/>
<dbReference type="SUPFAM" id="SSF46955">
    <property type="entry name" value="Putative DNA-binding domain"/>
    <property type="match status" value="1"/>
</dbReference>
<feature type="domain" description="HTH merR-type" evidence="4">
    <location>
        <begin position="1"/>
        <end position="68"/>
    </location>
</feature>
<protein>
    <submittedName>
        <fullName evidence="5">DNA-binding transcriptional MerR regulator</fullName>
    </submittedName>
</protein>
<evidence type="ECO:0000256" key="3">
    <source>
        <dbReference type="ARBA" id="ARBA00023163"/>
    </source>
</evidence>
<dbReference type="EMBL" id="PTIY01000004">
    <property type="protein sequence ID" value="PPK72292.1"/>
    <property type="molecule type" value="Genomic_DNA"/>
</dbReference>
<keyword evidence="1" id="KW-0805">Transcription regulation</keyword>